<reference evidence="1 2" key="1">
    <citation type="submission" date="2019-05" db="EMBL/GenBank/DDBJ databases">
        <title>Emergence of the Ug99 lineage of the wheat stem rust pathogen through somatic hybridization.</title>
        <authorList>
            <person name="Li F."/>
            <person name="Upadhyaya N.M."/>
            <person name="Sperschneider J."/>
            <person name="Matny O."/>
            <person name="Nguyen-Phuc H."/>
            <person name="Mago R."/>
            <person name="Raley C."/>
            <person name="Miller M.E."/>
            <person name="Silverstein K.A.T."/>
            <person name="Henningsen E."/>
            <person name="Hirsch C.D."/>
            <person name="Visser B."/>
            <person name="Pretorius Z.A."/>
            <person name="Steffenson B.J."/>
            <person name="Schwessinger B."/>
            <person name="Dodds P.N."/>
            <person name="Figueroa M."/>
        </authorList>
    </citation>
    <scope>NUCLEOTIDE SEQUENCE [LARGE SCALE GENOMIC DNA]</scope>
    <source>
        <strain evidence="1">21-0</strain>
    </source>
</reference>
<comment type="caution">
    <text evidence="1">The sequence shown here is derived from an EMBL/GenBank/DDBJ whole genome shotgun (WGS) entry which is preliminary data.</text>
</comment>
<dbReference type="AlphaFoldDB" id="A0A5B0NUQ2"/>
<evidence type="ECO:0000313" key="1">
    <source>
        <dbReference type="EMBL" id="KAA1091820.1"/>
    </source>
</evidence>
<keyword evidence="2" id="KW-1185">Reference proteome</keyword>
<name>A0A5B0NUQ2_PUCGR</name>
<gene>
    <name evidence="1" type="ORF">PGT21_000736</name>
</gene>
<dbReference type="Proteomes" id="UP000324748">
    <property type="component" value="Unassembled WGS sequence"/>
</dbReference>
<accession>A0A5B0NUQ2</accession>
<dbReference type="EMBL" id="VSWC01000088">
    <property type="protein sequence ID" value="KAA1091820.1"/>
    <property type="molecule type" value="Genomic_DNA"/>
</dbReference>
<proteinExistence type="predicted"/>
<sequence>MGSTIPTLKPGTPLDEFKDLHKSYSLTKAAIEASIASHVSETSPLLKSFAEDFLEGFECL</sequence>
<evidence type="ECO:0000313" key="2">
    <source>
        <dbReference type="Proteomes" id="UP000324748"/>
    </source>
</evidence>
<protein>
    <submittedName>
        <fullName evidence="1">Uncharacterized protein</fullName>
    </submittedName>
</protein>
<organism evidence="1 2">
    <name type="scientific">Puccinia graminis f. sp. tritici</name>
    <dbReference type="NCBI Taxonomy" id="56615"/>
    <lineage>
        <taxon>Eukaryota</taxon>
        <taxon>Fungi</taxon>
        <taxon>Dikarya</taxon>
        <taxon>Basidiomycota</taxon>
        <taxon>Pucciniomycotina</taxon>
        <taxon>Pucciniomycetes</taxon>
        <taxon>Pucciniales</taxon>
        <taxon>Pucciniaceae</taxon>
        <taxon>Puccinia</taxon>
    </lineage>
</organism>